<gene>
    <name evidence="1" type="ORF">CO661_09110</name>
</gene>
<evidence type="ECO:0000313" key="2">
    <source>
        <dbReference type="Proteomes" id="UP000220353"/>
    </source>
</evidence>
<comment type="caution">
    <text evidence="1">The sequence shown here is derived from an EMBL/GenBank/DDBJ whole genome shotgun (WGS) entry which is preliminary data.</text>
</comment>
<dbReference type="EMBL" id="NWTC01000005">
    <property type="protein sequence ID" value="PDT48605.1"/>
    <property type="molecule type" value="Genomic_DNA"/>
</dbReference>
<dbReference type="AlphaFoldDB" id="A0A2A6M1S0"/>
<organism evidence="1 2">
    <name type="scientific">Rhizobium fredii</name>
    <name type="common">Sinorhizobium fredii</name>
    <dbReference type="NCBI Taxonomy" id="380"/>
    <lineage>
        <taxon>Bacteria</taxon>
        <taxon>Pseudomonadati</taxon>
        <taxon>Pseudomonadota</taxon>
        <taxon>Alphaproteobacteria</taxon>
        <taxon>Hyphomicrobiales</taxon>
        <taxon>Rhizobiaceae</taxon>
        <taxon>Sinorhizobium/Ensifer group</taxon>
        <taxon>Sinorhizobium</taxon>
    </lineage>
</organism>
<reference evidence="1 2" key="1">
    <citation type="submission" date="2017-09" db="EMBL/GenBank/DDBJ databases">
        <title>Comparative genomics of rhizobia isolated from Phaseolus vulgaris in China.</title>
        <authorList>
            <person name="Tong W."/>
        </authorList>
    </citation>
    <scope>NUCLEOTIDE SEQUENCE [LARGE SCALE GENOMIC DNA]</scope>
    <source>
        <strain evidence="1 2">PCH1</strain>
    </source>
</reference>
<evidence type="ECO:0000313" key="1">
    <source>
        <dbReference type="EMBL" id="PDT48605.1"/>
    </source>
</evidence>
<dbReference type="RefSeq" id="WP_097586785.1">
    <property type="nucleotide sequence ID" value="NZ_NWTC01000005.1"/>
</dbReference>
<protein>
    <submittedName>
        <fullName evidence="1">Uncharacterized protein</fullName>
    </submittedName>
</protein>
<proteinExistence type="predicted"/>
<accession>A0A2A6M1S0</accession>
<sequence length="65" mass="7725">MRFSISLFRFSLSVETLRFTDLNIDTNSFTLAYDARERFLWPNGKSRRWIVERRTAPQEAVLKVA</sequence>
<dbReference type="Proteomes" id="UP000220353">
    <property type="component" value="Unassembled WGS sequence"/>
</dbReference>
<name>A0A2A6M1S0_RHIFR</name>